<evidence type="ECO:0000259" key="8">
    <source>
        <dbReference type="Pfam" id="PF01757"/>
    </source>
</evidence>
<keyword evidence="4 7" id="KW-0812">Transmembrane</keyword>
<evidence type="ECO:0000256" key="4">
    <source>
        <dbReference type="ARBA" id="ARBA00022692"/>
    </source>
</evidence>
<organism evidence="9">
    <name type="scientific">Phascolarctobacterium succinatutens CAG:287</name>
    <dbReference type="NCBI Taxonomy" id="1263101"/>
    <lineage>
        <taxon>Bacteria</taxon>
        <taxon>Bacillati</taxon>
        <taxon>Bacillota</taxon>
        <taxon>Negativicutes</taxon>
        <taxon>Acidaminococcales</taxon>
        <taxon>Acidaminococcaceae</taxon>
        <taxon>Phascolarctobacterium</taxon>
    </lineage>
</organism>
<feature type="transmembrane region" description="Helical" evidence="7">
    <location>
        <begin position="197"/>
        <end position="216"/>
    </location>
</feature>
<keyword evidence="5 7" id="KW-1133">Transmembrane helix</keyword>
<dbReference type="InterPro" id="IPR002656">
    <property type="entry name" value="Acyl_transf_3_dom"/>
</dbReference>
<keyword evidence="3" id="KW-1003">Cell membrane</keyword>
<feature type="transmembrane region" description="Helical" evidence="7">
    <location>
        <begin position="359"/>
        <end position="382"/>
    </location>
</feature>
<evidence type="ECO:0000256" key="2">
    <source>
        <dbReference type="ARBA" id="ARBA00007400"/>
    </source>
</evidence>
<comment type="subcellular location">
    <subcellularLocation>
        <location evidence="1">Cell membrane</location>
        <topology evidence="1">Multi-pass membrane protein</topology>
    </subcellularLocation>
</comment>
<dbReference type="HOGENOM" id="CLU_047714_1_1_9"/>
<feature type="transmembrane region" description="Helical" evidence="7">
    <location>
        <begin position="85"/>
        <end position="102"/>
    </location>
</feature>
<comment type="similarity">
    <text evidence="2">Belongs to the acyltransferase 3 family.</text>
</comment>
<feature type="transmembrane region" description="Helical" evidence="7">
    <location>
        <begin position="12"/>
        <end position="38"/>
    </location>
</feature>
<evidence type="ECO:0000256" key="7">
    <source>
        <dbReference type="SAM" id="Phobius"/>
    </source>
</evidence>
<evidence type="ECO:0000256" key="3">
    <source>
        <dbReference type="ARBA" id="ARBA00022475"/>
    </source>
</evidence>
<accession>R6XYY3</accession>
<comment type="caution">
    <text evidence="9">The sequence shown here is derived from an EMBL/GenBank/DDBJ whole genome shotgun (WGS) entry which is preliminary data.</text>
</comment>
<keyword evidence="6 7" id="KW-0472">Membrane</keyword>
<feature type="transmembrane region" description="Helical" evidence="7">
    <location>
        <begin position="44"/>
        <end position="64"/>
    </location>
</feature>
<name>R6XYY3_9FIRM</name>
<dbReference type="Proteomes" id="UP000014937">
    <property type="component" value="Unassembled WGS sequence"/>
</dbReference>
<reference evidence="9" key="1">
    <citation type="submission" date="2012-11" db="EMBL/GenBank/DDBJ databases">
        <title>Dependencies among metagenomic species, viruses, plasmids and units of genetic variation.</title>
        <authorList>
            <person name="Nielsen H.B."/>
            <person name="Almeida M."/>
            <person name="Juncker A.S."/>
            <person name="Rasmussen S."/>
            <person name="Li J."/>
            <person name="Sunagawa S."/>
            <person name="Plichta D."/>
            <person name="Gautier L."/>
            <person name="Le Chatelier E."/>
            <person name="Peletier E."/>
            <person name="Bonde I."/>
            <person name="Nielsen T."/>
            <person name="Manichanh C."/>
            <person name="Arumugam M."/>
            <person name="Batto J."/>
            <person name="Santos M.B.Q.D."/>
            <person name="Blom N."/>
            <person name="Borruel N."/>
            <person name="Burgdorf K.S."/>
            <person name="Boumezbeur F."/>
            <person name="Casellas F."/>
            <person name="Dore J."/>
            <person name="Guarner F."/>
            <person name="Hansen T."/>
            <person name="Hildebrand F."/>
            <person name="Kaas R.S."/>
            <person name="Kennedy S."/>
            <person name="Kristiansen K."/>
            <person name="Kultima J.R."/>
            <person name="Leonard P."/>
            <person name="Levenez F."/>
            <person name="Lund O."/>
            <person name="Moumen B."/>
            <person name="Le Paslier D."/>
            <person name="Pons N."/>
            <person name="Pedersen O."/>
            <person name="Prifti E."/>
            <person name="Qin J."/>
            <person name="Raes J."/>
            <person name="Tap J."/>
            <person name="Tims S."/>
            <person name="Ussery D.W."/>
            <person name="Yamada T."/>
            <person name="MetaHit consortium"/>
            <person name="Renault P."/>
            <person name="Sicheritz-Ponten T."/>
            <person name="Bork P."/>
            <person name="Wang J."/>
            <person name="Brunak S."/>
            <person name="Ehrlich S.D."/>
        </authorList>
    </citation>
    <scope>NUCLEOTIDE SEQUENCE [LARGE SCALE GENOMIC DNA]</scope>
</reference>
<proteinExistence type="inferred from homology"/>
<evidence type="ECO:0000256" key="6">
    <source>
        <dbReference type="ARBA" id="ARBA00023136"/>
    </source>
</evidence>
<evidence type="ECO:0000256" key="5">
    <source>
        <dbReference type="ARBA" id="ARBA00022989"/>
    </source>
</evidence>
<dbReference type="RefSeq" id="WP_021719587.1">
    <property type="nucleotide sequence ID" value="NZ_FR892771.1"/>
</dbReference>
<feature type="transmembrane region" description="Helical" evidence="7">
    <location>
        <begin position="114"/>
        <end position="137"/>
    </location>
</feature>
<feature type="domain" description="Acyltransferase 3" evidence="8">
    <location>
        <begin position="5"/>
        <end position="293"/>
    </location>
</feature>
<dbReference type="Pfam" id="PF01757">
    <property type="entry name" value="Acyl_transf_3"/>
    <property type="match status" value="1"/>
</dbReference>
<sequence>MRNTIIDNLRGICMLGVIGIHIGSLALAPNNFTLYLLLEILSRYSVPSFFFISGYGLACTDKGLLSGSRLNYIDFMKKRLRGAGLPYLSWSLFYMLYFWLILPPGFVSWNPLHVAYVLFFGLGCYHLYFMVILLWFYASYPLWRRLLRIIIHQSIPFMLVLLFIFQLVFNWWTTHPGLNTAGWSVLAKNFFDYRLNYLPLHYLLIFISGGLAACYWEKFIALLRRYSTMVCVIFAASVAWDVQSCYEAVTVKGYTLIDLANTYHQLSPQGLCYTVGSLLFFCLALDWLERRAQAKAYTEAPNALQSIPQAASHTEAPLVVASDISTTNSLSPRKLTTSWVLASGSCHRKVTERGSITTLIYKAISILSAYSMLIYFVHPLLLDWLSSAYNHFGIIMTVKKVALSYVLLVLCSLALSILLSKAFAKCSTAKLLFTGKR</sequence>
<dbReference type="GO" id="GO:0016413">
    <property type="term" value="F:O-acetyltransferase activity"/>
    <property type="evidence" value="ECO:0007669"/>
    <property type="project" value="TreeGrafter"/>
</dbReference>
<dbReference type="GO" id="GO:0005886">
    <property type="term" value="C:plasma membrane"/>
    <property type="evidence" value="ECO:0007669"/>
    <property type="project" value="UniProtKB-SubCell"/>
</dbReference>
<evidence type="ECO:0000313" key="9">
    <source>
        <dbReference type="EMBL" id="CDD11437.1"/>
    </source>
</evidence>
<dbReference type="EMBL" id="CBGL010000090">
    <property type="protein sequence ID" value="CDD11437.1"/>
    <property type="molecule type" value="Genomic_DNA"/>
</dbReference>
<evidence type="ECO:0000256" key="1">
    <source>
        <dbReference type="ARBA" id="ARBA00004651"/>
    </source>
</evidence>
<dbReference type="PANTHER" id="PTHR40074">
    <property type="entry name" value="O-ACETYLTRANSFERASE WECH"/>
    <property type="match status" value="1"/>
</dbReference>
<feature type="transmembrane region" description="Helical" evidence="7">
    <location>
        <begin position="266"/>
        <end position="288"/>
    </location>
</feature>
<dbReference type="GO" id="GO:0009246">
    <property type="term" value="P:enterobacterial common antigen biosynthetic process"/>
    <property type="evidence" value="ECO:0007669"/>
    <property type="project" value="TreeGrafter"/>
</dbReference>
<feature type="transmembrane region" description="Helical" evidence="7">
    <location>
        <begin position="402"/>
        <end position="424"/>
    </location>
</feature>
<feature type="transmembrane region" description="Helical" evidence="7">
    <location>
        <begin position="228"/>
        <end position="246"/>
    </location>
</feature>
<dbReference type="AlphaFoldDB" id="R6XYY3"/>
<protein>
    <recommendedName>
        <fullName evidence="8">Acyltransferase 3 domain-containing protein</fullName>
    </recommendedName>
</protein>
<feature type="transmembrane region" description="Helical" evidence="7">
    <location>
        <begin position="149"/>
        <end position="169"/>
    </location>
</feature>
<gene>
    <name evidence="9" type="ORF">BN587_00496</name>
</gene>
<dbReference type="PANTHER" id="PTHR40074:SF2">
    <property type="entry name" value="O-ACETYLTRANSFERASE WECH"/>
    <property type="match status" value="1"/>
</dbReference>